<sequence>MFEYGRVVEGDHAAVVAFGSFFNWQLQMHRFLVPGLLTVGTLPSTRAAIEWASSADGHQLIGERMALAESTYDIVPGTGSETRRPDNYGQCVWGPSGSHKYDFAITKDNKDSDGETSRTECFANVFEAGKALAYPFPRSSYHYDTDPNHAITEDSLDKPHISLDIEFDVSKNNGASVVDTQYFDFENFETNAASILYRSTGHSAGRYKYNLKAYDFEGVDSKDCSTCLSVTDMYRPTGIKGSCQNAYKDGFTKANVDELKYQVDKLVEYRQKADNNKCSDDRCDALGLVRTNFFGVESERDSKADTKVDDALQSWKSCLSDALTDAEWAKLTTSVFATSPSSPSVFTCARSCKYDVTLKEFYTPYSCATDYGVEGQDRRQCAGDATQFCNFTQTVTAKASDLVSKVQVALKPSPVKPPIADPKTVFPGSTYDAPSTTSKELHFDVTCDNNAPEFATYCTSQLQVKVSDLFQLEATLNTDNDAVKALLVNRSTTTANPIVFWRVKNTLAGTWQEISSATGDLKDSKAVLTFPQFKSELIFEAYTACGKVGDSITWTIYVHRTEVVHIDDWWYSMWDCGAAGKCNVEHTDFRVCKFKFDPQCDTYLSMLNPSDAKNIPIDPLTNDAYKVCEYKDENKNKKTCSEGCWWHYASCDTASSEEACTNRIREEGSRFVYCGKDGAHAPQVIEQETLAMQMLLQDTLTTTAAPVSTTAAPVSSTAAPVSTTATPSPVEVRIKWQFYGMTCSWKYQNSKAAAPFLSTALLGTAQPAFNKEVAIKMQNVDVTEVTVSCDFFFKSNAAAADVKPTKRSRSKTVLIQNCDHPRWNAERPTDQGRYIKDTCDVVSWYSDITGLKPRQPAPFQACKGALVYPSDPSIEDGKATTIYVETNSTGLTCCNPKAPTTVAPFTCQTLPGSTSIGLCTDSKDPNIYYTRSVKFFGESMADAAQSYARELLVAGGLLAAVAVVAAVSAKKTSAAGVDLDDAYMQLLA</sequence>
<proteinExistence type="predicted"/>
<dbReference type="AlphaFoldDB" id="A0A397CHV5"/>
<comment type="caution">
    <text evidence="1">The sequence shown here is derived from an EMBL/GenBank/DDBJ whole genome shotgun (WGS) entry which is preliminary data.</text>
</comment>
<organism evidence="1 2">
    <name type="scientific">Aphanomyces astaci</name>
    <name type="common">Crayfish plague agent</name>
    <dbReference type="NCBI Taxonomy" id="112090"/>
    <lineage>
        <taxon>Eukaryota</taxon>
        <taxon>Sar</taxon>
        <taxon>Stramenopiles</taxon>
        <taxon>Oomycota</taxon>
        <taxon>Saprolegniomycetes</taxon>
        <taxon>Saprolegniales</taxon>
        <taxon>Verrucalvaceae</taxon>
        <taxon>Aphanomyces</taxon>
    </lineage>
</organism>
<name>A0A397CHV5_APHAT</name>
<dbReference type="EMBL" id="QUTC01007976">
    <property type="protein sequence ID" value="RHY45610.1"/>
    <property type="molecule type" value="Genomic_DNA"/>
</dbReference>
<dbReference type="Proteomes" id="UP000265716">
    <property type="component" value="Unassembled WGS sequence"/>
</dbReference>
<protein>
    <submittedName>
        <fullName evidence="1">Uncharacterized protein</fullName>
    </submittedName>
</protein>
<gene>
    <name evidence="1" type="ORF">DYB38_007368</name>
</gene>
<evidence type="ECO:0000313" key="1">
    <source>
        <dbReference type="EMBL" id="RHY45610.1"/>
    </source>
</evidence>
<evidence type="ECO:0000313" key="2">
    <source>
        <dbReference type="Proteomes" id="UP000265716"/>
    </source>
</evidence>
<accession>A0A397CHV5</accession>
<dbReference type="VEuPathDB" id="FungiDB:H257_15714"/>
<reference evidence="1 2" key="1">
    <citation type="submission" date="2018-08" db="EMBL/GenBank/DDBJ databases">
        <title>Aphanomyces genome sequencing and annotation.</title>
        <authorList>
            <person name="Minardi D."/>
            <person name="Oidtmann B."/>
            <person name="Van Der Giezen M."/>
            <person name="Studholme D.J."/>
        </authorList>
    </citation>
    <scope>NUCLEOTIDE SEQUENCE [LARGE SCALE GENOMIC DNA]</scope>
    <source>
        <strain evidence="1 2">SA</strain>
    </source>
</reference>